<name>A0A852SNK4_9MICO</name>
<evidence type="ECO:0000313" key="2">
    <source>
        <dbReference type="EMBL" id="NYD70402.1"/>
    </source>
</evidence>
<dbReference type="RefSeq" id="WP_179547535.1">
    <property type="nucleotide sequence ID" value="NZ_JACCBM010000001.1"/>
</dbReference>
<feature type="chain" id="PRO_5032425488" evidence="1">
    <location>
        <begin position="28"/>
        <end position="588"/>
    </location>
</feature>
<evidence type="ECO:0000313" key="3">
    <source>
        <dbReference type="Proteomes" id="UP000549913"/>
    </source>
</evidence>
<evidence type="ECO:0000256" key="1">
    <source>
        <dbReference type="SAM" id="SignalP"/>
    </source>
</evidence>
<dbReference type="Proteomes" id="UP000549913">
    <property type="component" value="Unassembled WGS sequence"/>
</dbReference>
<dbReference type="InterPro" id="IPR051922">
    <property type="entry name" value="Bact_Sporulation_Assoc"/>
</dbReference>
<accession>A0A852SNK4</accession>
<reference evidence="2 3" key="1">
    <citation type="submission" date="2020-07" db="EMBL/GenBank/DDBJ databases">
        <title>Sequencing the genomes of 1000 actinobacteria strains.</title>
        <authorList>
            <person name="Klenk H.-P."/>
        </authorList>
    </citation>
    <scope>NUCLEOTIDE SEQUENCE [LARGE SCALE GENOMIC DNA]</scope>
    <source>
        <strain evidence="2 3">DSM 26474</strain>
    </source>
</reference>
<sequence>MRRLITLASASAALLLAPLLPLHGAAASDIEPSPTQHAAVHIITKSLTAHWPTTPIPASPQSLHLTLPAELAAFQIDSFAWNLGLGEGSTGTAPGNATSIDIPLPLDLPPHQGLSVVISVPDQETGEPDLSRDSALLWASFTTGDSSGSPAQDAFDYDLSLQNAVASDLRDSSTGSPSPAVLRPGSDFVLDAEDGFWTAPSGLNEPDREIVPQVRLDGNADDRTIDLEYTRSDDGSELFVAIPAGLVDDDVADMSLWVAFYQPRDRSDPQGRMGRFELRMPVRLEHPITTERLGGEDRYDVAVNVSKASYPNGARVAYVVTGSGFADALTAGPAAVKEGGPLLLTTGDSLLPEVSAELARLAPQRIVMVGGPAALTPDVQEELEGIAPTERIDGSDRYAVSRNVLTHAFPDGPSQVFIATGRDFPDALSAGAAAGVSRLPVLLVDGAAPTLDAPTAELLRALSLYRATVVGGPIAVSSEIEAELASFTRANRLFGADRYETSVAINVAVFPHESQAFFATGTTFPDALSGSAWAAKSAMPLYAVRPDCVPDSVLGSLQRTGVGVATLLGGTAALSQAVAELTPCGPSD</sequence>
<keyword evidence="1" id="KW-0732">Signal</keyword>
<dbReference type="Pfam" id="PF04122">
    <property type="entry name" value="CW_binding_2"/>
    <property type="match status" value="3"/>
</dbReference>
<keyword evidence="3" id="KW-1185">Reference proteome</keyword>
<dbReference type="InterPro" id="IPR007253">
    <property type="entry name" value="Cell_wall-bd_2"/>
</dbReference>
<gene>
    <name evidence="2" type="ORF">BJ984_001560</name>
</gene>
<dbReference type="PANTHER" id="PTHR30032:SF8">
    <property type="entry name" value="GERMINATION-SPECIFIC N-ACETYLMURAMOYL-L-ALANINE AMIDASE"/>
    <property type="match status" value="1"/>
</dbReference>
<protein>
    <submittedName>
        <fullName evidence="2">Putative cell wall-binding protein</fullName>
    </submittedName>
</protein>
<organism evidence="2 3">
    <name type="scientific">Herbiconiux flava</name>
    <dbReference type="NCBI Taxonomy" id="881268"/>
    <lineage>
        <taxon>Bacteria</taxon>
        <taxon>Bacillati</taxon>
        <taxon>Actinomycetota</taxon>
        <taxon>Actinomycetes</taxon>
        <taxon>Micrococcales</taxon>
        <taxon>Microbacteriaceae</taxon>
        <taxon>Herbiconiux</taxon>
    </lineage>
</organism>
<dbReference type="AlphaFoldDB" id="A0A852SNK4"/>
<dbReference type="EMBL" id="JACCBM010000001">
    <property type="protein sequence ID" value="NYD70402.1"/>
    <property type="molecule type" value="Genomic_DNA"/>
</dbReference>
<dbReference type="PANTHER" id="PTHR30032">
    <property type="entry name" value="N-ACETYLMURAMOYL-L-ALANINE AMIDASE-RELATED"/>
    <property type="match status" value="1"/>
</dbReference>
<comment type="caution">
    <text evidence="2">The sequence shown here is derived from an EMBL/GenBank/DDBJ whole genome shotgun (WGS) entry which is preliminary data.</text>
</comment>
<proteinExistence type="predicted"/>
<feature type="signal peptide" evidence="1">
    <location>
        <begin position="1"/>
        <end position="27"/>
    </location>
</feature>